<reference evidence="1" key="1">
    <citation type="submission" date="2022-07" db="EMBL/GenBank/DDBJ databases">
        <title>Draft genome sequence of Zalerion maritima ATCC 34329, a (micro)plastics degrading marine fungus.</title>
        <authorList>
            <person name="Paco A."/>
            <person name="Goncalves M.F.M."/>
            <person name="Rocha-Santos T.A.P."/>
            <person name="Alves A."/>
        </authorList>
    </citation>
    <scope>NUCLEOTIDE SEQUENCE</scope>
    <source>
        <strain evidence="1">ATCC 34329</strain>
    </source>
</reference>
<gene>
    <name evidence="1" type="ORF">MKZ38_007949</name>
</gene>
<proteinExistence type="predicted"/>
<evidence type="ECO:0000313" key="1">
    <source>
        <dbReference type="EMBL" id="KAJ2904506.1"/>
    </source>
</evidence>
<dbReference type="EMBL" id="JAKWBI020000052">
    <property type="protein sequence ID" value="KAJ2904506.1"/>
    <property type="molecule type" value="Genomic_DNA"/>
</dbReference>
<protein>
    <submittedName>
        <fullName evidence="1">Uncharacterized protein</fullName>
    </submittedName>
</protein>
<sequence length="325" mass="36457">MSASRVRGLTVWVPTSDPNQSEQLPLGNRRHTTVRTIVDRALFIVESRPGRVALRDLAIQIVLGRRNRGEPCLYPRNDPTFGDMDRFIDLFLNLMRSDAPEFYLTNTESEAMTRRYDWARPETTLNDFRPGNTGHMELNQKIITSMTDARSNGMYNKYMFQMIISAAHEFSHFVTGFLTGLARPITPPTVNVPGVPREAGYQWEVSALGGIVEFWSDPDNPNDINQPGIPYLFPDGRSESIGRAVSATYIKNLVAGGQALNIRVQPSSRSIPTTRGNLAAISNRMARLRVNASRAERRLARAGPGGPSTLERNRLQPGWVEYGYY</sequence>
<evidence type="ECO:0000313" key="2">
    <source>
        <dbReference type="Proteomes" id="UP001201980"/>
    </source>
</evidence>
<accession>A0AAD5RUI9</accession>
<comment type="caution">
    <text evidence="1">The sequence shown here is derived from an EMBL/GenBank/DDBJ whole genome shotgun (WGS) entry which is preliminary data.</text>
</comment>
<dbReference type="AlphaFoldDB" id="A0AAD5RUI9"/>
<name>A0AAD5RUI9_9PEZI</name>
<organism evidence="1 2">
    <name type="scientific">Zalerion maritima</name>
    <dbReference type="NCBI Taxonomy" id="339359"/>
    <lineage>
        <taxon>Eukaryota</taxon>
        <taxon>Fungi</taxon>
        <taxon>Dikarya</taxon>
        <taxon>Ascomycota</taxon>
        <taxon>Pezizomycotina</taxon>
        <taxon>Sordariomycetes</taxon>
        <taxon>Lulworthiomycetidae</taxon>
        <taxon>Lulworthiales</taxon>
        <taxon>Lulworthiaceae</taxon>
        <taxon>Zalerion</taxon>
    </lineage>
</organism>
<dbReference type="Proteomes" id="UP001201980">
    <property type="component" value="Unassembled WGS sequence"/>
</dbReference>
<keyword evidence="2" id="KW-1185">Reference proteome</keyword>